<evidence type="ECO:0000256" key="1">
    <source>
        <dbReference type="ARBA" id="ARBA00004496"/>
    </source>
</evidence>
<keyword evidence="7 8" id="KW-0961">Cell wall biogenesis/degradation</keyword>
<accession>A0A2M7U0I6</accession>
<sequence length="419" mass="47704">MIKKLSDFAEKKVLILGYGMEGKSTEEYIRFTYPQMKIGTADQADGSNYLMEQEKYDFVIKTPGIPKKYVTKPYTTATNIFFEKIPKNQIIGVTGSKGKSTTASLIAYILKESGKDVRLIGNIGEPALKSLLTSYSSNTIFVYELSSYQLDDMHYSPHISVITSLFPEHIPYHGSVKKYYEAKHSILTCADATDYYIYNNSYEILNRWGHDFLGNKIAVKGLTNHYETKLIGVHNFENIELALAVSRLFNISENEYFQSVKSFQPLPHRLENIGTFHEITFFDDAISTTPESTIAALNAIENVETIFLGGEDRGYDFHQLGVELQKYHIQNIVLFPDTGAKIELIINELNDYHPRILHTSEMKDAVEFAYKYTKSHSNCLLSTASPSYSIWKNFIEKGTLFQTFVKQYAQENQNPKSSS</sequence>
<dbReference type="InterPro" id="IPR013221">
    <property type="entry name" value="Mur_ligase_cen"/>
</dbReference>
<dbReference type="GO" id="GO:0071555">
    <property type="term" value="P:cell wall organization"/>
    <property type="evidence" value="ECO:0007669"/>
    <property type="project" value="UniProtKB-KW"/>
</dbReference>
<keyword evidence="5 7" id="KW-0547">Nucleotide-binding</keyword>
<dbReference type="GO" id="GO:0051301">
    <property type="term" value="P:cell division"/>
    <property type="evidence" value="ECO:0007669"/>
    <property type="project" value="UniProtKB-KW"/>
</dbReference>
<protein>
    <recommendedName>
        <fullName evidence="7 8">UDP-N-acetylmuramoylalanine--D-glutamate ligase</fullName>
        <ecNumber evidence="7 8">6.3.2.9</ecNumber>
    </recommendedName>
    <alternativeName>
        <fullName evidence="7">D-glutamic acid-adding enzyme</fullName>
    </alternativeName>
    <alternativeName>
        <fullName evidence="7">UDP-N-acetylmuramoyl-L-alanyl-D-glutamate synthetase</fullName>
    </alternativeName>
</protein>
<keyword evidence="7 8" id="KW-0131">Cell cycle</keyword>
<evidence type="ECO:0000259" key="9">
    <source>
        <dbReference type="Pfam" id="PF02875"/>
    </source>
</evidence>
<comment type="function">
    <text evidence="7 8">Cell wall formation. Catalyzes the addition of glutamate to the nucleotide precursor UDP-N-acetylmuramoyl-L-alanine (UMA).</text>
</comment>
<evidence type="ECO:0000256" key="3">
    <source>
        <dbReference type="ARBA" id="ARBA00022490"/>
    </source>
</evidence>
<dbReference type="GO" id="GO:0009252">
    <property type="term" value="P:peptidoglycan biosynthetic process"/>
    <property type="evidence" value="ECO:0007669"/>
    <property type="project" value="UniProtKB-UniRule"/>
</dbReference>
<dbReference type="SUPFAM" id="SSF53244">
    <property type="entry name" value="MurD-like peptide ligases, peptide-binding domain"/>
    <property type="match status" value="1"/>
</dbReference>
<dbReference type="HAMAP" id="MF_00639">
    <property type="entry name" value="MurD"/>
    <property type="match status" value="1"/>
</dbReference>
<evidence type="ECO:0000256" key="2">
    <source>
        <dbReference type="ARBA" id="ARBA00004752"/>
    </source>
</evidence>
<dbReference type="EC" id="6.3.2.9" evidence="7 8"/>
<dbReference type="PANTHER" id="PTHR43692:SF1">
    <property type="entry name" value="UDP-N-ACETYLMURAMOYLALANINE--D-GLUTAMATE LIGASE"/>
    <property type="match status" value="1"/>
</dbReference>
<dbReference type="InterPro" id="IPR004101">
    <property type="entry name" value="Mur_ligase_C"/>
</dbReference>
<comment type="caution">
    <text evidence="11">The sequence shown here is derived from an EMBL/GenBank/DDBJ whole genome shotgun (WGS) entry which is preliminary data.</text>
</comment>
<evidence type="ECO:0000256" key="4">
    <source>
        <dbReference type="ARBA" id="ARBA00022598"/>
    </source>
</evidence>
<dbReference type="Proteomes" id="UP000228503">
    <property type="component" value="Unassembled WGS sequence"/>
</dbReference>
<keyword evidence="6 7" id="KW-0067">ATP-binding</keyword>
<dbReference type="InterPro" id="IPR005762">
    <property type="entry name" value="MurD"/>
</dbReference>
<comment type="similarity">
    <text evidence="7">Belongs to the MurCDEF family.</text>
</comment>
<dbReference type="EMBL" id="PFOB01000019">
    <property type="protein sequence ID" value="PIZ63545.1"/>
    <property type="molecule type" value="Genomic_DNA"/>
</dbReference>
<evidence type="ECO:0000313" key="11">
    <source>
        <dbReference type="EMBL" id="PIZ63545.1"/>
    </source>
</evidence>
<dbReference type="GO" id="GO:0008360">
    <property type="term" value="P:regulation of cell shape"/>
    <property type="evidence" value="ECO:0007669"/>
    <property type="project" value="UniProtKB-KW"/>
</dbReference>
<dbReference type="UniPathway" id="UPA00219"/>
<dbReference type="Pfam" id="PF08245">
    <property type="entry name" value="Mur_ligase_M"/>
    <property type="match status" value="1"/>
</dbReference>
<dbReference type="NCBIfam" id="TIGR01087">
    <property type="entry name" value="murD"/>
    <property type="match status" value="1"/>
</dbReference>
<dbReference type="AlphaFoldDB" id="A0A2M7U0I6"/>
<evidence type="ECO:0000256" key="6">
    <source>
        <dbReference type="ARBA" id="ARBA00022840"/>
    </source>
</evidence>
<dbReference type="SUPFAM" id="SSF53623">
    <property type="entry name" value="MurD-like peptide ligases, catalytic domain"/>
    <property type="match status" value="1"/>
</dbReference>
<keyword evidence="7 8" id="KW-0132">Cell division</keyword>
<keyword evidence="7 8" id="KW-0133">Cell shape</keyword>
<evidence type="ECO:0000259" key="10">
    <source>
        <dbReference type="Pfam" id="PF08245"/>
    </source>
</evidence>
<organism evidence="11 12">
    <name type="scientific">Candidatus Roizmanbacteria bacterium CG_4_10_14_0_2_um_filter_39_13</name>
    <dbReference type="NCBI Taxonomy" id="1974825"/>
    <lineage>
        <taxon>Bacteria</taxon>
        <taxon>Candidatus Roizmaniibacteriota</taxon>
    </lineage>
</organism>
<dbReference type="Pfam" id="PF02875">
    <property type="entry name" value="Mur_ligase_C"/>
    <property type="match status" value="1"/>
</dbReference>
<dbReference type="InterPro" id="IPR036615">
    <property type="entry name" value="Mur_ligase_C_dom_sf"/>
</dbReference>
<keyword evidence="7 8" id="KW-0573">Peptidoglycan synthesis</keyword>
<dbReference type="GO" id="GO:0005524">
    <property type="term" value="F:ATP binding"/>
    <property type="evidence" value="ECO:0007669"/>
    <property type="project" value="UniProtKB-UniRule"/>
</dbReference>
<keyword evidence="3 7" id="KW-0963">Cytoplasm</keyword>
<proteinExistence type="inferred from homology"/>
<evidence type="ECO:0000256" key="5">
    <source>
        <dbReference type="ARBA" id="ARBA00022741"/>
    </source>
</evidence>
<reference evidence="12" key="1">
    <citation type="submission" date="2017-09" db="EMBL/GenBank/DDBJ databases">
        <title>Depth-based differentiation of microbial function through sediment-hosted aquifers and enrichment of novel symbionts in the deep terrestrial subsurface.</title>
        <authorList>
            <person name="Probst A.J."/>
            <person name="Ladd B."/>
            <person name="Jarett J.K."/>
            <person name="Geller-Mcgrath D.E."/>
            <person name="Sieber C.M.K."/>
            <person name="Emerson J.B."/>
            <person name="Anantharaman K."/>
            <person name="Thomas B.C."/>
            <person name="Malmstrom R."/>
            <person name="Stieglmeier M."/>
            <person name="Klingl A."/>
            <person name="Woyke T."/>
            <person name="Ryan C.M."/>
            <person name="Banfield J.F."/>
        </authorList>
    </citation>
    <scope>NUCLEOTIDE SEQUENCE [LARGE SCALE GENOMIC DNA]</scope>
</reference>
<feature type="domain" description="Mur ligase C-terminal" evidence="9">
    <location>
        <begin position="268"/>
        <end position="376"/>
    </location>
</feature>
<dbReference type="InterPro" id="IPR036565">
    <property type="entry name" value="Mur-like_cat_sf"/>
</dbReference>
<keyword evidence="4 7" id="KW-0436">Ligase</keyword>
<comment type="subcellular location">
    <subcellularLocation>
        <location evidence="1 7 8">Cytoplasm</location>
    </subcellularLocation>
</comment>
<name>A0A2M7U0I6_9BACT</name>
<evidence type="ECO:0000256" key="7">
    <source>
        <dbReference type="HAMAP-Rule" id="MF_00639"/>
    </source>
</evidence>
<dbReference type="GO" id="GO:0005737">
    <property type="term" value="C:cytoplasm"/>
    <property type="evidence" value="ECO:0007669"/>
    <property type="project" value="UniProtKB-SubCell"/>
</dbReference>
<dbReference type="Gene3D" id="3.40.1190.10">
    <property type="entry name" value="Mur-like, catalytic domain"/>
    <property type="match status" value="1"/>
</dbReference>
<dbReference type="GO" id="GO:0008764">
    <property type="term" value="F:UDP-N-acetylmuramoylalanine-D-glutamate ligase activity"/>
    <property type="evidence" value="ECO:0007669"/>
    <property type="project" value="UniProtKB-UniRule"/>
</dbReference>
<feature type="binding site" evidence="7">
    <location>
        <begin position="95"/>
        <end position="101"/>
    </location>
    <ligand>
        <name>ATP</name>
        <dbReference type="ChEBI" id="CHEBI:30616"/>
    </ligand>
</feature>
<evidence type="ECO:0000313" key="12">
    <source>
        <dbReference type="Proteomes" id="UP000228503"/>
    </source>
</evidence>
<dbReference type="PANTHER" id="PTHR43692">
    <property type="entry name" value="UDP-N-ACETYLMURAMOYLALANINE--D-GLUTAMATE LIGASE"/>
    <property type="match status" value="1"/>
</dbReference>
<comment type="catalytic activity">
    <reaction evidence="7 8">
        <text>UDP-N-acetyl-alpha-D-muramoyl-L-alanine + D-glutamate + ATP = UDP-N-acetyl-alpha-D-muramoyl-L-alanyl-D-glutamate + ADP + phosphate + H(+)</text>
        <dbReference type="Rhea" id="RHEA:16429"/>
        <dbReference type="ChEBI" id="CHEBI:15378"/>
        <dbReference type="ChEBI" id="CHEBI:29986"/>
        <dbReference type="ChEBI" id="CHEBI:30616"/>
        <dbReference type="ChEBI" id="CHEBI:43474"/>
        <dbReference type="ChEBI" id="CHEBI:83898"/>
        <dbReference type="ChEBI" id="CHEBI:83900"/>
        <dbReference type="ChEBI" id="CHEBI:456216"/>
        <dbReference type="EC" id="6.3.2.9"/>
    </reaction>
</comment>
<feature type="domain" description="Mur ligase central" evidence="10">
    <location>
        <begin position="93"/>
        <end position="208"/>
    </location>
</feature>
<comment type="pathway">
    <text evidence="2 7 8">Cell wall biogenesis; peptidoglycan biosynthesis.</text>
</comment>
<evidence type="ECO:0000256" key="8">
    <source>
        <dbReference type="RuleBase" id="RU003664"/>
    </source>
</evidence>
<dbReference type="Gene3D" id="3.90.190.20">
    <property type="entry name" value="Mur ligase, C-terminal domain"/>
    <property type="match status" value="1"/>
</dbReference>
<gene>
    <name evidence="7 11" type="primary">murD</name>
    <name evidence="11" type="ORF">COY16_01815</name>
</gene>